<dbReference type="OrthoDB" id="5152799at2759"/>
<organism evidence="10 11">
    <name type="scientific">Gymnopus androsaceus JB14</name>
    <dbReference type="NCBI Taxonomy" id="1447944"/>
    <lineage>
        <taxon>Eukaryota</taxon>
        <taxon>Fungi</taxon>
        <taxon>Dikarya</taxon>
        <taxon>Basidiomycota</taxon>
        <taxon>Agaricomycotina</taxon>
        <taxon>Agaricomycetes</taxon>
        <taxon>Agaricomycetidae</taxon>
        <taxon>Agaricales</taxon>
        <taxon>Marasmiineae</taxon>
        <taxon>Omphalotaceae</taxon>
        <taxon>Gymnopus</taxon>
    </lineage>
</organism>
<dbReference type="GO" id="GO:0006538">
    <property type="term" value="P:L-glutamate catabolic process"/>
    <property type="evidence" value="ECO:0007669"/>
    <property type="project" value="TreeGrafter"/>
</dbReference>
<feature type="modified residue" description="N6-(pyridoxal phosphate)lysine" evidence="7">
    <location>
        <position position="266"/>
    </location>
</feature>
<protein>
    <recommendedName>
        <fullName evidence="3">glutamate decarboxylase</fullName>
        <ecNumber evidence="3">4.1.1.15</ecNumber>
    </recommendedName>
</protein>
<dbReference type="Pfam" id="PF00282">
    <property type="entry name" value="Pyridoxal_deC"/>
    <property type="match status" value="1"/>
</dbReference>
<dbReference type="Gene3D" id="4.10.280.50">
    <property type="match status" value="1"/>
</dbReference>
<dbReference type="Gene3D" id="3.90.1150.160">
    <property type="match status" value="1"/>
</dbReference>
<dbReference type="GO" id="GO:0004351">
    <property type="term" value="F:glutamate decarboxylase activity"/>
    <property type="evidence" value="ECO:0007669"/>
    <property type="project" value="UniProtKB-EC"/>
</dbReference>
<comment type="cofactor">
    <cofactor evidence="1 7 8">
        <name>pyridoxal 5'-phosphate</name>
        <dbReference type="ChEBI" id="CHEBI:597326"/>
    </cofactor>
</comment>
<dbReference type="GO" id="GO:0030170">
    <property type="term" value="F:pyridoxal phosphate binding"/>
    <property type="evidence" value="ECO:0007669"/>
    <property type="project" value="InterPro"/>
</dbReference>
<evidence type="ECO:0000256" key="9">
    <source>
        <dbReference type="SAM" id="MobiDB-lite"/>
    </source>
</evidence>
<dbReference type="PANTHER" id="PTHR43321">
    <property type="entry name" value="GLUTAMATE DECARBOXYLASE"/>
    <property type="match status" value="1"/>
</dbReference>
<gene>
    <name evidence="10" type="ORF">BT96DRAFT_1001783</name>
</gene>
<accession>A0A6A4H0T4</accession>
<evidence type="ECO:0000256" key="5">
    <source>
        <dbReference type="ARBA" id="ARBA00023239"/>
    </source>
</evidence>
<feature type="region of interest" description="Disordered" evidence="9">
    <location>
        <begin position="1"/>
        <end position="21"/>
    </location>
</feature>
<evidence type="ECO:0000313" key="10">
    <source>
        <dbReference type="EMBL" id="KAE9390945.1"/>
    </source>
</evidence>
<dbReference type="PANTHER" id="PTHR43321:SF3">
    <property type="entry name" value="GLUTAMATE DECARBOXYLASE"/>
    <property type="match status" value="1"/>
</dbReference>
<dbReference type="EMBL" id="ML769640">
    <property type="protein sequence ID" value="KAE9390945.1"/>
    <property type="molecule type" value="Genomic_DNA"/>
</dbReference>
<dbReference type="InterPro" id="IPR010107">
    <property type="entry name" value="Glutamate_decarboxylase"/>
</dbReference>
<dbReference type="InterPro" id="IPR015421">
    <property type="entry name" value="PyrdxlP-dep_Trfase_major"/>
</dbReference>
<evidence type="ECO:0000256" key="8">
    <source>
        <dbReference type="RuleBase" id="RU000382"/>
    </source>
</evidence>
<sequence>MSLSPHMDISQNSKADQNHNSTAVPEYESLPQFGIASTTAYQLLHDETQLDTDPTLNLTSFIHSWMPEEANRLIMENIHKSQIGSNEHSNATIIHNRCISMLASLWKAPSGKAIGTSTAGSTDAIMLGGLALKKRWQEARKAAGKEYYHPNVVFGSNAQLSLDQFSRHFDVECRLVPVKASNNYVMDPKDAIQFVDENTIGIIVILGSSFTGHFENWTNSNKPPGLDIPIHVDGATGGFIAPFIYPSLKWGFDIPRVVSINTSGHKFALVYAGLGWPASHIYAQMFNFLNLGFDGYRKIAIKDLHNARLLSRALEENYFKVLSSIHRVLPGRHEDDDPDSYEPGIPLVAFKLSDEFKDKYPHAEQGQIQVNFILYNNIVLIVTLMTPLSKSMLRKKRWIIPNLKGPDRESETEMLRVVVRGTQSEDLTQRLIADIITTTESLMQAQSTDQSSSPNIGPEN</sequence>
<evidence type="ECO:0000256" key="4">
    <source>
        <dbReference type="ARBA" id="ARBA00022898"/>
    </source>
</evidence>
<dbReference type="InterPro" id="IPR015424">
    <property type="entry name" value="PyrdxlP-dep_Trfase"/>
</dbReference>
<comment type="similarity">
    <text evidence="2 8">Belongs to the group II decarboxylase family.</text>
</comment>
<reference evidence="10" key="1">
    <citation type="journal article" date="2019" name="Environ. Microbiol.">
        <title>Fungal ecological strategies reflected in gene transcription - a case study of two litter decomposers.</title>
        <authorList>
            <person name="Barbi F."/>
            <person name="Kohler A."/>
            <person name="Barry K."/>
            <person name="Baskaran P."/>
            <person name="Daum C."/>
            <person name="Fauchery L."/>
            <person name="Ihrmark K."/>
            <person name="Kuo A."/>
            <person name="LaButti K."/>
            <person name="Lipzen A."/>
            <person name="Morin E."/>
            <person name="Grigoriev I.V."/>
            <person name="Henrissat B."/>
            <person name="Lindahl B."/>
            <person name="Martin F."/>
        </authorList>
    </citation>
    <scope>NUCLEOTIDE SEQUENCE</scope>
    <source>
        <strain evidence="10">JB14</strain>
    </source>
</reference>
<dbReference type="SUPFAM" id="SSF53383">
    <property type="entry name" value="PLP-dependent transferases"/>
    <property type="match status" value="1"/>
</dbReference>
<keyword evidence="5 8" id="KW-0456">Lyase</keyword>
<comment type="catalytic activity">
    <reaction evidence="6">
        <text>L-glutamate + H(+) = 4-aminobutanoate + CO2</text>
        <dbReference type="Rhea" id="RHEA:17785"/>
        <dbReference type="ChEBI" id="CHEBI:15378"/>
        <dbReference type="ChEBI" id="CHEBI:16526"/>
        <dbReference type="ChEBI" id="CHEBI:29985"/>
        <dbReference type="ChEBI" id="CHEBI:59888"/>
        <dbReference type="EC" id="4.1.1.15"/>
    </reaction>
</comment>
<dbReference type="Gene3D" id="3.40.640.10">
    <property type="entry name" value="Type I PLP-dependent aspartate aminotransferase-like (Major domain)"/>
    <property type="match status" value="1"/>
</dbReference>
<dbReference type="EC" id="4.1.1.15" evidence="3"/>
<keyword evidence="4 7" id="KW-0663">Pyridoxal phosphate</keyword>
<dbReference type="GO" id="GO:0005829">
    <property type="term" value="C:cytosol"/>
    <property type="evidence" value="ECO:0007669"/>
    <property type="project" value="TreeGrafter"/>
</dbReference>
<dbReference type="AlphaFoldDB" id="A0A6A4H0T4"/>
<evidence type="ECO:0000313" key="11">
    <source>
        <dbReference type="Proteomes" id="UP000799118"/>
    </source>
</evidence>
<dbReference type="Proteomes" id="UP000799118">
    <property type="component" value="Unassembled WGS sequence"/>
</dbReference>
<evidence type="ECO:0000256" key="3">
    <source>
        <dbReference type="ARBA" id="ARBA00012421"/>
    </source>
</evidence>
<dbReference type="InterPro" id="IPR002129">
    <property type="entry name" value="PyrdxlP-dep_de-COase"/>
</dbReference>
<name>A0A6A4H0T4_9AGAR</name>
<keyword evidence="11" id="KW-1185">Reference proteome</keyword>
<evidence type="ECO:0000256" key="6">
    <source>
        <dbReference type="ARBA" id="ARBA00048868"/>
    </source>
</evidence>
<evidence type="ECO:0000256" key="1">
    <source>
        <dbReference type="ARBA" id="ARBA00001933"/>
    </source>
</evidence>
<proteinExistence type="inferred from homology"/>
<evidence type="ECO:0000256" key="2">
    <source>
        <dbReference type="ARBA" id="ARBA00009533"/>
    </source>
</evidence>
<evidence type="ECO:0000256" key="7">
    <source>
        <dbReference type="PIRSR" id="PIRSR602129-50"/>
    </source>
</evidence>